<dbReference type="InterPro" id="IPR036259">
    <property type="entry name" value="MFS_trans_sf"/>
</dbReference>
<evidence type="ECO:0000256" key="4">
    <source>
        <dbReference type="ARBA" id="ARBA00022692"/>
    </source>
</evidence>
<keyword evidence="2" id="KW-0813">Transport</keyword>
<evidence type="ECO:0000313" key="10">
    <source>
        <dbReference type="EMBL" id="SMX97052.1"/>
    </source>
</evidence>
<proteinExistence type="predicted"/>
<feature type="transmembrane region" description="Helical" evidence="8">
    <location>
        <begin position="348"/>
        <end position="368"/>
    </location>
</feature>
<keyword evidence="3" id="KW-1003">Cell membrane</keyword>
<dbReference type="PANTHER" id="PTHR43528">
    <property type="entry name" value="ALPHA-KETOGLUTARATE PERMEASE"/>
    <property type="match status" value="1"/>
</dbReference>
<comment type="subcellular location">
    <subcellularLocation>
        <location evidence="1">Cell membrane</location>
        <topology evidence="1">Multi-pass membrane protein</topology>
    </subcellularLocation>
</comment>
<dbReference type="PROSITE" id="PS00216">
    <property type="entry name" value="SUGAR_TRANSPORT_1"/>
    <property type="match status" value="1"/>
</dbReference>
<dbReference type="InterPro" id="IPR005829">
    <property type="entry name" value="Sugar_transporter_CS"/>
</dbReference>
<evidence type="ECO:0000256" key="7">
    <source>
        <dbReference type="ARBA" id="ARBA00023136"/>
    </source>
</evidence>
<feature type="transmembrane region" description="Helical" evidence="8">
    <location>
        <begin position="405"/>
        <end position="432"/>
    </location>
</feature>
<dbReference type="GO" id="GO:0005886">
    <property type="term" value="C:plasma membrane"/>
    <property type="evidence" value="ECO:0007669"/>
    <property type="project" value="UniProtKB-SubCell"/>
</dbReference>
<feature type="transmembrane region" description="Helical" evidence="8">
    <location>
        <begin position="380"/>
        <end position="399"/>
    </location>
</feature>
<feature type="transmembrane region" description="Helical" evidence="8">
    <location>
        <begin position="148"/>
        <end position="178"/>
    </location>
</feature>
<feature type="transmembrane region" description="Helical" evidence="8">
    <location>
        <begin position="220"/>
        <end position="240"/>
    </location>
</feature>
<evidence type="ECO:0000256" key="3">
    <source>
        <dbReference type="ARBA" id="ARBA00022475"/>
    </source>
</evidence>
<evidence type="ECO:0000313" key="11">
    <source>
        <dbReference type="Proteomes" id="UP000234289"/>
    </source>
</evidence>
<dbReference type="PROSITE" id="PS00217">
    <property type="entry name" value="SUGAR_TRANSPORT_2"/>
    <property type="match status" value="1"/>
</dbReference>
<name>A0A2H1KCX4_BREAU</name>
<dbReference type="Proteomes" id="UP000234289">
    <property type="component" value="Unassembled WGS sequence"/>
</dbReference>
<evidence type="ECO:0000256" key="8">
    <source>
        <dbReference type="SAM" id="Phobius"/>
    </source>
</evidence>
<feature type="transmembrane region" description="Helical" evidence="8">
    <location>
        <begin position="252"/>
        <end position="271"/>
    </location>
</feature>
<dbReference type="Pfam" id="PF00083">
    <property type="entry name" value="Sugar_tr"/>
    <property type="match status" value="2"/>
</dbReference>
<dbReference type="InterPro" id="IPR020846">
    <property type="entry name" value="MFS_dom"/>
</dbReference>
<dbReference type="Gene3D" id="1.20.1250.20">
    <property type="entry name" value="MFS general substrate transporter like domains"/>
    <property type="match status" value="2"/>
</dbReference>
<keyword evidence="6 8" id="KW-1133">Transmembrane helix</keyword>
<dbReference type="AlphaFoldDB" id="A0A2H1KCX4"/>
<reference evidence="11" key="1">
    <citation type="submission" date="2017-03" db="EMBL/GenBank/DDBJ databases">
        <authorList>
            <person name="Monnet C."/>
        </authorList>
    </citation>
    <scope>NUCLEOTIDE SEQUENCE [LARGE SCALE GENOMIC DNA]</scope>
    <source>
        <strain evidence="11">CNRZ 920</strain>
    </source>
</reference>
<feature type="domain" description="Major facilitator superfamily (MFS) profile" evidence="9">
    <location>
        <begin position="76"/>
        <end position="497"/>
    </location>
</feature>
<evidence type="ECO:0000259" key="9">
    <source>
        <dbReference type="PROSITE" id="PS50850"/>
    </source>
</evidence>
<evidence type="ECO:0000256" key="6">
    <source>
        <dbReference type="ARBA" id="ARBA00022989"/>
    </source>
</evidence>
<feature type="transmembrane region" description="Helical" evidence="8">
    <location>
        <begin position="314"/>
        <end position="336"/>
    </location>
</feature>
<dbReference type="InterPro" id="IPR005828">
    <property type="entry name" value="MFS_sugar_transport-like"/>
</dbReference>
<keyword evidence="7 8" id="KW-0472">Membrane</keyword>
<feature type="transmembrane region" description="Helical" evidence="8">
    <location>
        <begin position="471"/>
        <end position="491"/>
    </location>
</feature>
<feature type="transmembrane region" description="Helical" evidence="8">
    <location>
        <begin position="115"/>
        <end position="136"/>
    </location>
</feature>
<dbReference type="EMBL" id="FXZG01000021">
    <property type="protein sequence ID" value="SMX97052.1"/>
    <property type="molecule type" value="Genomic_DNA"/>
</dbReference>
<keyword evidence="4 8" id="KW-0812">Transmembrane</keyword>
<keyword evidence="5" id="KW-0769">Symport</keyword>
<evidence type="ECO:0000256" key="2">
    <source>
        <dbReference type="ARBA" id="ARBA00022448"/>
    </source>
</evidence>
<dbReference type="PROSITE" id="PS50850">
    <property type="entry name" value="MFS"/>
    <property type="match status" value="1"/>
</dbReference>
<organism evidence="10 11">
    <name type="scientific">Brevibacterium aurantiacum</name>
    <dbReference type="NCBI Taxonomy" id="273384"/>
    <lineage>
        <taxon>Bacteria</taxon>
        <taxon>Bacillati</taxon>
        <taxon>Actinomycetota</taxon>
        <taxon>Actinomycetes</taxon>
        <taxon>Micrococcales</taxon>
        <taxon>Brevibacteriaceae</taxon>
        <taxon>Brevibacterium</taxon>
    </lineage>
</organism>
<dbReference type="InterPro" id="IPR051084">
    <property type="entry name" value="H+-coupled_symporters"/>
</dbReference>
<protein>
    <submittedName>
        <fullName evidence="10">MFS transporter, MHS family, proline/betaine transporter</fullName>
    </submittedName>
</protein>
<dbReference type="PANTHER" id="PTHR43528:SF1">
    <property type="entry name" value="ALPHA-KETOGLUTARATE PERMEASE"/>
    <property type="match status" value="1"/>
</dbReference>
<dbReference type="SUPFAM" id="SSF103473">
    <property type="entry name" value="MFS general substrate transporter"/>
    <property type="match status" value="1"/>
</dbReference>
<sequence length="538" mass="58346">MSKSDHPATLELITPELFGCQKIELHLKRGTTDVRRPSKPDSRWDEAARRERKALKKKRLEADHCIVIEKKSIRTAIGGTTVGNFMEWFDFGVYGYLAVTMTTVFTEGMDRQMGLLVTLFGFAVSFLVRPLGGMVLGPLGDKIGRQKVLFFTMATMATATALIGVLPTAAQIGLWVIIPLYLLKMIQGFSTGGEYAGATTYVSEFAPDKSRGFWASWLDVGSYLGFAAGAGTVAITTVISTSVAGENAMVDGGWRIPFLIAIPLGAVAIWFRLKIPETPSFEANVAEGLDVKVKDDKYARHGLIGVIRHFWKEILIGIAIVAGSQTVGYALTSFMPTYLEETVKVSNVQAAVATIPVLVVMSLCLPLIGRLSDKIGRKKVFLIAAGLTIVLMVPAFAVMQIDEMWAVVIALFMVALPAGFYIACLASTLPALFPTASRYGAMGLTFNIGVSLFGGTTPLFSQALIDLTGNSYMPAFYIMFFSVIAFVAVLLMKESAHRPLLGSFPTVATHEEAVELVRTQDDNPDLDPDTMPIPVVKV</sequence>
<gene>
    <name evidence="10" type="ORF">BAUR920_03015</name>
</gene>
<accession>A0A2H1KCX4</accession>
<dbReference type="GO" id="GO:0015293">
    <property type="term" value="F:symporter activity"/>
    <property type="evidence" value="ECO:0007669"/>
    <property type="project" value="UniProtKB-KW"/>
</dbReference>
<feature type="transmembrane region" description="Helical" evidence="8">
    <location>
        <begin position="444"/>
        <end position="465"/>
    </location>
</feature>
<evidence type="ECO:0000256" key="1">
    <source>
        <dbReference type="ARBA" id="ARBA00004651"/>
    </source>
</evidence>
<evidence type="ECO:0000256" key="5">
    <source>
        <dbReference type="ARBA" id="ARBA00022847"/>
    </source>
</evidence>